<sequence length="74" mass="8100">MMNRTSRVTTTRALLLLGAMSAAMVLTPMSAQASTHGLETDGVRHHYPEVRPDPCYSGTPTFDWPPRVHCGSDD</sequence>
<gene>
    <name evidence="2" type="ORF">DZF96_02995</name>
</gene>
<proteinExistence type="predicted"/>
<keyword evidence="1" id="KW-0732">Signal</keyword>
<dbReference type="AlphaFoldDB" id="A0A399NX08"/>
<feature type="chain" id="PRO_5017367133" description="Secreted protein" evidence="1">
    <location>
        <begin position="34"/>
        <end position="74"/>
    </location>
</feature>
<dbReference type="Proteomes" id="UP000266298">
    <property type="component" value="Unassembled WGS sequence"/>
</dbReference>
<dbReference type="EMBL" id="QWEC01000022">
    <property type="protein sequence ID" value="RII98464.1"/>
    <property type="molecule type" value="Genomic_DNA"/>
</dbReference>
<feature type="signal peptide" evidence="1">
    <location>
        <begin position="1"/>
        <end position="33"/>
    </location>
</feature>
<evidence type="ECO:0008006" key="4">
    <source>
        <dbReference type="Google" id="ProtNLM"/>
    </source>
</evidence>
<comment type="caution">
    <text evidence="2">The sequence shown here is derived from an EMBL/GenBank/DDBJ whole genome shotgun (WGS) entry which is preliminary data.</text>
</comment>
<evidence type="ECO:0000313" key="2">
    <source>
        <dbReference type="EMBL" id="RII98464.1"/>
    </source>
</evidence>
<evidence type="ECO:0000256" key="1">
    <source>
        <dbReference type="SAM" id="SignalP"/>
    </source>
</evidence>
<protein>
    <recommendedName>
        <fullName evidence="4">Secreted protein</fullName>
    </recommendedName>
</protein>
<accession>A0A399NX08</accession>
<evidence type="ECO:0000313" key="3">
    <source>
        <dbReference type="Proteomes" id="UP000266298"/>
    </source>
</evidence>
<organism evidence="2 3">
    <name type="scientific">Clavibacter michiganensis</name>
    <dbReference type="NCBI Taxonomy" id="28447"/>
    <lineage>
        <taxon>Bacteria</taxon>
        <taxon>Bacillati</taxon>
        <taxon>Actinomycetota</taxon>
        <taxon>Actinomycetes</taxon>
        <taxon>Micrococcales</taxon>
        <taxon>Microbacteriaceae</taxon>
        <taxon>Clavibacter</taxon>
    </lineage>
</organism>
<name>A0A399NX08_9MICO</name>
<reference evidence="2 3" key="1">
    <citation type="submission" date="2018-08" db="EMBL/GenBank/DDBJ databases">
        <title>Genome Sequence of Clavibacter michiganensis Subspecies type strains, and the Atypical Peach-Colored Strains Isolated from Tomato.</title>
        <authorList>
            <person name="Osdaghi E."/>
            <person name="Portier P."/>
            <person name="Briand M."/>
            <person name="Jacques M.-A."/>
        </authorList>
    </citation>
    <scope>NUCLEOTIDE SEQUENCE [LARGE SCALE GENOMIC DNA]</scope>
    <source>
        <strain evidence="2 3">CFBP 7493</strain>
    </source>
</reference>